<dbReference type="EMBL" id="QRBI01000099">
    <property type="protein sequence ID" value="RMC17411.1"/>
    <property type="molecule type" value="Genomic_DNA"/>
</dbReference>
<sequence>MDLMFEVIPPCSVTTCSSIVSVFLAGFLQVNILPVLELTELDSVLKVGFYQSGVEEQNTLPHPVAHAALDSLQQVNILPVLELTELDSVLKVGFYQSGVEEQNTLPHPVAHAALDAV</sequence>
<gene>
    <name evidence="1" type="ORF">DUI87_05992</name>
</gene>
<reference evidence="1 2" key="1">
    <citation type="submission" date="2018-07" db="EMBL/GenBank/DDBJ databases">
        <title>A high quality draft genome assembly of the barn swallow (H. rustica rustica).</title>
        <authorList>
            <person name="Formenti G."/>
            <person name="Chiara M."/>
            <person name="Poveda L."/>
            <person name="Francoijs K.-J."/>
            <person name="Bonisoli-Alquati A."/>
            <person name="Canova L."/>
            <person name="Gianfranceschi L."/>
            <person name="Horner D.S."/>
            <person name="Saino N."/>
        </authorList>
    </citation>
    <scope>NUCLEOTIDE SEQUENCE [LARGE SCALE GENOMIC DNA]</scope>
    <source>
        <strain evidence="1">Chelidonia</strain>
        <tissue evidence="1">Blood</tissue>
    </source>
</reference>
<evidence type="ECO:0000313" key="2">
    <source>
        <dbReference type="Proteomes" id="UP000269221"/>
    </source>
</evidence>
<organism evidence="1 2">
    <name type="scientific">Hirundo rustica rustica</name>
    <dbReference type="NCBI Taxonomy" id="333673"/>
    <lineage>
        <taxon>Eukaryota</taxon>
        <taxon>Metazoa</taxon>
        <taxon>Chordata</taxon>
        <taxon>Craniata</taxon>
        <taxon>Vertebrata</taxon>
        <taxon>Euteleostomi</taxon>
        <taxon>Archelosauria</taxon>
        <taxon>Archosauria</taxon>
        <taxon>Dinosauria</taxon>
        <taxon>Saurischia</taxon>
        <taxon>Theropoda</taxon>
        <taxon>Coelurosauria</taxon>
        <taxon>Aves</taxon>
        <taxon>Neognathae</taxon>
        <taxon>Neoaves</taxon>
        <taxon>Telluraves</taxon>
        <taxon>Australaves</taxon>
        <taxon>Passeriformes</taxon>
        <taxon>Sylvioidea</taxon>
        <taxon>Hirundinidae</taxon>
        <taxon>Hirundo</taxon>
    </lineage>
</organism>
<evidence type="ECO:0000313" key="1">
    <source>
        <dbReference type="EMBL" id="RMC17411.1"/>
    </source>
</evidence>
<comment type="caution">
    <text evidence="1">The sequence shown here is derived from an EMBL/GenBank/DDBJ whole genome shotgun (WGS) entry which is preliminary data.</text>
</comment>
<dbReference type="Proteomes" id="UP000269221">
    <property type="component" value="Unassembled WGS sequence"/>
</dbReference>
<name>A0A3M0KXI9_HIRRU</name>
<accession>A0A3M0KXI9</accession>
<keyword evidence="2" id="KW-1185">Reference proteome</keyword>
<protein>
    <submittedName>
        <fullName evidence="1">Uncharacterized protein</fullName>
    </submittedName>
</protein>
<proteinExistence type="predicted"/>
<dbReference type="AlphaFoldDB" id="A0A3M0KXI9"/>